<organism evidence="1 2">
    <name type="scientific">Aristolochia fimbriata</name>
    <name type="common">White veined hardy Dutchman's pipe vine</name>
    <dbReference type="NCBI Taxonomy" id="158543"/>
    <lineage>
        <taxon>Eukaryota</taxon>
        <taxon>Viridiplantae</taxon>
        <taxon>Streptophyta</taxon>
        <taxon>Embryophyta</taxon>
        <taxon>Tracheophyta</taxon>
        <taxon>Spermatophyta</taxon>
        <taxon>Magnoliopsida</taxon>
        <taxon>Magnoliidae</taxon>
        <taxon>Piperales</taxon>
        <taxon>Aristolochiaceae</taxon>
        <taxon>Aristolochia</taxon>
    </lineage>
</organism>
<protein>
    <submittedName>
        <fullName evidence="1">Uncharacterized protein</fullName>
    </submittedName>
</protein>
<keyword evidence="2" id="KW-1185">Reference proteome</keyword>
<comment type="caution">
    <text evidence="1">The sequence shown here is derived from an EMBL/GenBank/DDBJ whole genome shotgun (WGS) entry which is preliminary data.</text>
</comment>
<sequence length="120" mass="13398">MRCRGWTFGGVSVPSSSVVRFLSCAASQSALVEGLVGGELTRLAALSALQRRQRERIYISLNIGSGCLDFTLQGRSIESRNDKTEGFFKGDEEELVLPQVMKKRARITKERERKRSDDSD</sequence>
<reference evidence="1 2" key="1">
    <citation type="submission" date="2021-07" db="EMBL/GenBank/DDBJ databases">
        <title>The Aristolochia fimbriata genome: insights into angiosperm evolution, floral development and chemical biosynthesis.</title>
        <authorList>
            <person name="Jiao Y."/>
        </authorList>
    </citation>
    <scope>NUCLEOTIDE SEQUENCE [LARGE SCALE GENOMIC DNA]</scope>
    <source>
        <strain evidence="1">IBCAS-2021</strain>
        <tissue evidence="1">Leaf</tissue>
    </source>
</reference>
<dbReference type="AlphaFoldDB" id="A0AAV7E9P4"/>
<name>A0AAV7E9P4_ARIFI</name>
<accession>A0AAV7E9P4</accession>
<gene>
    <name evidence="1" type="ORF">H6P81_015562</name>
</gene>
<evidence type="ECO:0000313" key="1">
    <source>
        <dbReference type="EMBL" id="KAG9444222.1"/>
    </source>
</evidence>
<proteinExistence type="predicted"/>
<dbReference type="EMBL" id="JAINDJ010000006">
    <property type="protein sequence ID" value="KAG9444222.1"/>
    <property type="molecule type" value="Genomic_DNA"/>
</dbReference>
<dbReference type="Proteomes" id="UP000825729">
    <property type="component" value="Unassembled WGS sequence"/>
</dbReference>
<evidence type="ECO:0000313" key="2">
    <source>
        <dbReference type="Proteomes" id="UP000825729"/>
    </source>
</evidence>